<proteinExistence type="predicted"/>
<reference evidence="1 2" key="1">
    <citation type="journal article" date="2020" name="ISME J.">
        <title>Comparative genomics reveals insights into cyanobacterial evolution and habitat adaptation.</title>
        <authorList>
            <person name="Chen M.Y."/>
            <person name="Teng W.K."/>
            <person name="Zhao L."/>
            <person name="Hu C.X."/>
            <person name="Zhou Y.K."/>
            <person name="Han B.P."/>
            <person name="Song L.R."/>
            <person name="Shu W.S."/>
        </authorList>
    </citation>
    <scope>NUCLEOTIDE SEQUENCE [LARGE SCALE GENOMIC DNA]</scope>
    <source>
        <strain evidence="1 2">FACHB-838</strain>
    </source>
</reference>
<dbReference type="EMBL" id="JACJSI010000181">
    <property type="protein sequence ID" value="MBD2534635.1"/>
    <property type="molecule type" value="Genomic_DNA"/>
</dbReference>
<accession>A0ABR8E097</accession>
<name>A0ABR8E097_9NOSO</name>
<protein>
    <submittedName>
        <fullName evidence="1">Uncharacterized protein</fullName>
    </submittedName>
</protein>
<comment type="caution">
    <text evidence="1">The sequence shown here is derived from an EMBL/GenBank/DDBJ whole genome shotgun (WGS) entry which is preliminary data.</text>
</comment>
<evidence type="ECO:0000313" key="1">
    <source>
        <dbReference type="EMBL" id="MBD2534635.1"/>
    </source>
</evidence>
<evidence type="ECO:0000313" key="2">
    <source>
        <dbReference type="Proteomes" id="UP000623440"/>
    </source>
</evidence>
<organism evidence="1 2">
    <name type="scientific">Nostoc flagelliforme FACHB-838</name>
    <dbReference type="NCBI Taxonomy" id="2692904"/>
    <lineage>
        <taxon>Bacteria</taxon>
        <taxon>Bacillati</taxon>
        <taxon>Cyanobacteriota</taxon>
        <taxon>Cyanophyceae</taxon>
        <taxon>Nostocales</taxon>
        <taxon>Nostocaceae</taxon>
        <taxon>Nostoc</taxon>
    </lineage>
</organism>
<gene>
    <name evidence="1" type="ORF">H6G97_36235</name>
</gene>
<sequence length="51" mass="5309">MLMGLGGKEAIVDTLDLYHNQGVDPRAIAVRASVSFGEGLSGSLSKFPLCS</sequence>
<keyword evidence="2" id="KW-1185">Reference proteome</keyword>
<dbReference type="Proteomes" id="UP000623440">
    <property type="component" value="Unassembled WGS sequence"/>
</dbReference>